<gene>
    <name evidence="1" type="ORF">EV03_0204</name>
</gene>
<name>A0A0A2CAF8_PROMR</name>
<organism evidence="1 2">
    <name type="scientific">Prochlorococcus marinus str. PAC1</name>
    <dbReference type="NCBI Taxonomy" id="59924"/>
    <lineage>
        <taxon>Bacteria</taxon>
        <taxon>Bacillati</taxon>
        <taxon>Cyanobacteriota</taxon>
        <taxon>Cyanophyceae</taxon>
        <taxon>Synechococcales</taxon>
        <taxon>Prochlorococcaceae</taxon>
        <taxon>Prochlorococcus</taxon>
    </lineage>
</organism>
<evidence type="ECO:0000313" key="1">
    <source>
        <dbReference type="EMBL" id="KGG21885.1"/>
    </source>
</evidence>
<evidence type="ECO:0000313" key="2">
    <source>
        <dbReference type="Proteomes" id="UP000030392"/>
    </source>
</evidence>
<dbReference type="Proteomes" id="UP000030392">
    <property type="component" value="Unassembled WGS sequence"/>
</dbReference>
<sequence length="109" mass="12461">MKNVKSDVDLKWEYFVIQINIDNKKLDNTKITNPEVASEKLKGSLSPDFLKQQFPDQYQEKKGDSNTPNIVSQLQSILNKIGDDGWELVESTTLANLIMFIFKKPKNTA</sequence>
<reference evidence="2" key="1">
    <citation type="journal article" date="2014" name="Sci. Data">
        <title>Genomes of diverse isolates of the marine cyanobacterium Prochlorococcus.</title>
        <authorList>
            <person name="Biller S."/>
            <person name="Berube P."/>
            <person name="Thompson J."/>
            <person name="Kelly L."/>
            <person name="Roggensack S."/>
            <person name="Awad L."/>
            <person name="Roache-Johnson K."/>
            <person name="Ding H."/>
            <person name="Giovannoni S.J."/>
            <person name="Moore L.R."/>
            <person name="Chisholm S.W."/>
        </authorList>
    </citation>
    <scope>NUCLEOTIDE SEQUENCE [LARGE SCALE GENOMIC DNA]</scope>
    <source>
        <strain evidence="2">PAC1</strain>
    </source>
</reference>
<protein>
    <recommendedName>
        <fullName evidence="3">DUF4177 domain-containing protein</fullName>
    </recommendedName>
</protein>
<dbReference type="EMBL" id="JNAX01000004">
    <property type="protein sequence ID" value="KGG21885.1"/>
    <property type="molecule type" value="Genomic_DNA"/>
</dbReference>
<evidence type="ECO:0008006" key="3">
    <source>
        <dbReference type="Google" id="ProtNLM"/>
    </source>
</evidence>
<accession>A0A0A2CAF8</accession>
<proteinExistence type="predicted"/>
<comment type="caution">
    <text evidence="1">The sequence shown here is derived from an EMBL/GenBank/DDBJ whole genome shotgun (WGS) entry which is preliminary data.</text>
</comment>
<dbReference type="AlphaFoldDB" id="A0A0A2CAF8"/>
<dbReference type="RefSeq" id="WP_036904345.1">
    <property type="nucleotide sequence ID" value="NZ_CP138967.1"/>
</dbReference>